<evidence type="ECO:0000313" key="11">
    <source>
        <dbReference type="Proteomes" id="UP000703590"/>
    </source>
</evidence>
<dbReference type="SUPFAM" id="SSF88723">
    <property type="entry name" value="PIN domain-like"/>
    <property type="match status" value="1"/>
</dbReference>
<reference evidence="11" key="1">
    <citation type="submission" date="2021-02" db="EMBL/GenBank/DDBJ databases">
        <title>Sulfurospirillum tamanensis sp. nov.</title>
        <authorList>
            <person name="Merkel A.Y."/>
        </authorList>
    </citation>
    <scope>NUCLEOTIDE SEQUENCE [LARGE SCALE GENOMIC DNA]</scope>
    <source>
        <strain evidence="11">T05b</strain>
    </source>
</reference>
<sequence length="130" mass="14458">MYVLDTNTLIYFFKGQGEVARRLFGVAPKDIFIPTVVIFELEVGIAKSTNSLKRQEQLQTLLKSVNVLDFTQKEAKASARIRAELEHKGTPIGPLDTLIAGCAKANALTLVSRNTSEFSRVEGLLVEDWF</sequence>
<dbReference type="Pfam" id="PF01850">
    <property type="entry name" value="PIN"/>
    <property type="match status" value="1"/>
</dbReference>
<dbReference type="InterPro" id="IPR002716">
    <property type="entry name" value="PIN_dom"/>
</dbReference>
<evidence type="ECO:0000256" key="7">
    <source>
        <dbReference type="ARBA" id="ARBA00038093"/>
    </source>
</evidence>
<dbReference type="EMBL" id="JAFHKK010000021">
    <property type="protein sequence ID" value="MBN2964988.1"/>
    <property type="molecule type" value="Genomic_DNA"/>
</dbReference>
<accession>A0ABS2WUD3</accession>
<evidence type="ECO:0000256" key="8">
    <source>
        <dbReference type="HAMAP-Rule" id="MF_00265"/>
    </source>
</evidence>
<gene>
    <name evidence="8" type="primary">vapC</name>
    <name evidence="10" type="ORF">JWV37_09370</name>
</gene>
<comment type="caution">
    <text evidence="10">The sequence shown here is derived from an EMBL/GenBank/DDBJ whole genome shotgun (WGS) entry which is preliminary data.</text>
</comment>
<feature type="domain" description="PIN" evidence="9">
    <location>
        <begin position="2"/>
        <end position="123"/>
    </location>
</feature>
<evidence type="ECO:0000256" key="1">
    <source>
        <dbReference type="ARBA" id="ARBA00001946"/>
    </source>
</evidence>
<organism evidence="10 11">
    <name type="scientific">Sulfurospirillum tamanense</name>
    <dbReference type="NCBI Taxonomy" id="2813362"/>
    <lineage>
        <taxon>Bacteria</taxon>
        <taxon>Pseudomonadati</taxon>
        <taxon>Campylobacterota</taxon>
        <taxon>Epsilonproteobacteria</taxon>
        <taxon>Campylobacterales</taxon>
        <taxon>Sulfurospirillaceae</taxon>
        <taxon>Sulfurospirillum</taxon>
    </lineage>
</organism>
<dbReference type="Gene3D" id="3.40.50.1010">
    <property type="entry name" value="5'-nuclease"/>
    <property type="match status" value="1"/>
</dbReference>
<dbReference type="EC" id="3.1.-.-" evidence="8"/>
<evidence type="ECO:0000256" key="2">
    <source>
        <dbReference type="ARBA" id="ARBA00022649"/>
    </source>
</evidence>
<evidence type="ECO:0000259" key="9">
    <source>
        <dbReference type="Pfam" id="PF01850"/>
    </source>
</evidence>
<protein>
    <recommendedName>
        <fullName evidence="8">Ribonuclease VapC</fullName>
        <shortName evidence="8">RNase VapC</shortName>
        <ecNumber evidence="8">3.1.-.-</ecNumber>
    </recommendedName>
    <alternativeName>
        <fullName evidence="8">Toxin VapC</fullName>
    </alternativeName>
</protein>
<proteinExistence type="inferred from homology"/>
<evidence type="ECO:0000256" key="5">
    <source>
        <dbReference type="ARBA" id="ARBA00022801"/>
    </source>
</evidence>
<comment type="function">
    <text evidence="8">Toxic component of a toxin-antitoxin (TA) system. An RNase.</text>
</comment>
<dbReference type="Proteomes" id="UP000703590">
    <property type="component" value="Unassembled WGS sequence"/>
</dbReference>
<dbReference type="PANTHER" id="PTHR33653">
    <property type="entry name" value="RIBONUCLEASE VAPC2"/>
    <property type="match status" value="1"/>
</dbReference>
<keyword evidence="4 8" id="KW-0479">Metal-binding</keyword>
<dbReference type="InterPro" id="IPR029060">
    <property type="entry name" value="PIN-like_dom_sf"/>
</dbReference>
<dbReference type="RefSeq" id="WP_205459558.1">
    <property type="nucleotide sequence ID" value="NZ_JAFHKK010000021.1"/>
</dbReference>
<keyword evidence="5 8" id="KW-0378">Hydrolase</keyword>
<dbReference type="InterPro" id="IPR050556">
    <property type="entry name" value="Type_II_TA_system_RNase"/>
</dbReference>
<dbReference type="InterPro" id="IPR022907">
    <property type="entry name" value="VapC_family"/>
</dbReference>
<reference evidence="10 11" key="3">
    <citation type="submission" date="2021-02" db="EMBL/GenBank/DDBJ databases">
        <authorList>
            <person name="Merkel A.Y."/>
        </authorList>
    </citation>
    <scope>NUCLEOTIDE SEQUENCE [LARGE SCALE GENOMIC DNA]</scope>
    <source>
        <strain evidence="10 11">T05b</strain>
    </source>
</reference>
<reference evidence="10 11" key="2">
    <citation type="submission" date="2021-02" db="EMBL/GenBank/DDBJ databases">
        <title>Sulfurospirillum tamanensis sp. nov.</title>
        <authorList>
            <person name="Frolova A."/>
            <person name="Merkel A."/>
            <person name="Slobodkin A."/>
        </authorList>
    </citation>
    <scope>NUCLEOTIDE SEQUENCE [LARGE SCALE GENOMIC DNA]</scope>
    <source>
        <strain evidence="10 11">T05b</strain>
    </source>
</reference>
<keyword evidence="3 8" id="KW-0540">Nuclease</keyword>
<comment type="similarity">
    <text evidence="7 8">Belongs to the PINc/VapC protein family.</text>
</comment>
<evidence type="ECO:0000313" key="10">
    <source>
        <dbReference type="EMBL" id="MBN2964988.1"/>
    </source>
</evidence>
<dbReference type="HAMAP" id="MF_00265">
    <property type="entry name" value="VapC_Nob1"/>
    <property type="match status" value="1"/>
</dbReference>
<dbReference type="CDD" id="cd18745">
    <property type="entry name" value="PIN_VapC4-5_FitB-like"/>
    <property type="match status" value="1"/>
</dbReference>
<evidence type="ECO:0000256" key="6">
    <source>
        <dbReference type="ARBA" id="ARBA00022842"/>
    </source>
</evidence>
<name>A0ABS2WUD3_9BACT</name>
<keyword evidence="8" id="KW-0800">Toxin</keyword>
<keyword evidence="2 8" id="KW-1277">Toxin-antitoxin system</keyword>
<feature type="binding site" evidence="8">
    <location>
        <position position="96"/>
    </location>
    <ligand>
        <name>Mg(2+)</name>
        <dbReference type="ChEBI" id="CHEBI:18420"/>
    </ligand>
</feature>
<evidence type="ECO:0000256" key="3">
    <source>
        <dbReference type="ARBA" id="ARBA00022722"/>
    </source>
</evidence>
<feature type="binding site" evidence="8">
    <location>
        <position position="5"/>
    </location>
    <ligand>
        <name>Mg(2+)</name>
        <dbReference type="ChEBI" id="CHEBI:18420"/>
    </ligand>
</feature>
<dbReference type="PANTHER" id="PTHR33653:SF1">
    <property type="entry name" value="RIBONUCLEASE VAPC2"/>
    <property type="match status" value="1"/>
</dbReference>
<keyword evidence="6 8" id="KW-0460">Magnesium</keyword>
<keyword evidence="11" id="KW-1185">Reference proteome</keyword>
<evidence type="ECO:0000256" key="4">
    <source>
        <dbReference type="ARBA" id="ARBA00022723"/>
    </source>
</evidence>
<comment type="cofactor">
    <cofactor evidence="1 8">
        <name>Mg(2+)</name>
        <dbReference type="ChEBI" id="CHEBI:18420"/>
    </cofactor>
</comment>